<keyword evidence="4 5" id="KW-0472">Membrane</keyword>
<feature type="transmembrane region" description="Helical" evidence="5">
    <location>
        <begin position="267"/>
        <end position="289"/>
    </location>
</feature>
<comment type="similarity">
    <text evidence="5">Belongs to the TPT transporter family. SLC35D subfamily.</text>
</comment>
<dbReference type="OrthoDB" id="417037at2759"/>
<feature type="transmembrane region" description="Helical" evidence="5">
    <location>
        <begin position="296"/>
        <end position="316"/>
    </location>
</feature>
<keyword evidence="5" id="KW-0762">Sugar transport</keyword>
<reference evidence="6" key="1">
    <citation type="submission" date="2021-06" db="EMBL/GenBank/DDBJ databases">
        <authorList>
            <person name="Kallberg Y."/>
            <person name="Tangrot J."/>
            <person name="Rosling A."/>
        </authorList>
    </citation>
    <scope>NUCLEOTIDE SEQUENCE</scope>
    <source>
        <strain evidence="6">IA702</strain>
    </source>
</reference>
<feature type="transmembrane region" description="Helical" evidence="5">
    <location>
        <begin position="161"/>
        <end position="179"/>
    </location>
</feature>
<keyword evidence="5" id="KW-0333">Golgi apparatus</keyword>
<dbReference type="GO" id="GO:0005789">
    <property type="term" value="C:endoplasmic reticulum membrane"/>
    <property type="evidence" value="ECO:0007669"/>
    <property type="project" value="UniProtKB-SubCell"/>
</dbReference>
<proteinExistence type="inferred from homology"/>
<protein>
    <recommendedName>
        <fullName evidence="5">GDP-mannose transporter</fullName>
        <shortName evidence="5">GMT</shortName>
    </recommendedName>
</protein>
<organism evidence="6 7">
    <name type="scientific">Paraglomus occultum</name>
    <dbReference type="NCBI Taxonomy" id="144539"/>
    <lineage>
        <taxon>Eukaryota</taxon>
        <taxon>Fungi</taxon>
        <taxon>Fungi incertae sedis</taxon>
        <taxon>Mucoromycota</taxon>
        <taxon>Glomeromycotina</taxon>
        <taxon>Glomeromycetes</taxon>
        <taxon>Paraglomerales</taxon>
        <taxon>Paraglomeraceae</taxon>
        <taxon>Paraglomus</taxon>
    </lineage>
</organism>
<evidence type="ECO:0000313" key="6">
    <source>
        <dbReference type="EMBL" id="CAG8541154.1"/>
    </source>
</evidence>
<feature type="transmembrane region" description="Helical" evidence="5">
    <location>
        <begin position="322"/>
        <end position="341"/>
    </location>
</feature>
<keyword evidence="3 5" id="KW-1133">Transmembrane helix</keyword>
<dbReference type="AlphaFoldDB" id="A0A9N9FLE6"/>
<accession>A0A9N9FLE6</accession>
<feature type="transmembrane region" description="Helical" evidence="5">
    <location>
        <begin position="108"/>
        <end position="124"/>
    </location>
</feature>
<keyword evidence="2 5" id="KW-0812">Transmembrane</keyword>
<comment type="subunit">
    <text evidence="5">Homooligomer.</text>
</comment>
<feature type="transmembrane region" description="Helical" evidence="5">
    <location>
        <begin position="199"/>
        <end position="218"/>
    </location>
</feature>
<gene>
    <name evidence="6" type="ORF">POCULU_LOCUS4543</name>
</gene>
<dbReference type="NCBIfam" id="TIGR00803">
    <property type="entry name" value="nst"/>
    <property type="match status" value="1"/>
</dbReference>
<dbReference type="SUPFAM" id="SSF103481">
    <property type="entry name" value="Multidrug resistance efflux transporter EmrE"/>
    <property type="match status" value="1"/>
</dbReference>
<dbReference type="InterPro" id="IPR050186">
    <property type="entry name" value="TPT_transporter"/>
</dbReference>
<comment type="function">
    <text evidence="5">Involved in the import of GDP-mannose from the cytoplasm into the Golgi lumen.</text>
</comment>
<dbReference type="PANTHER" id="PTHR11132">
    <property type="entry name" value="SOLUTE CARRIER FAMILY 35"/>
    <property type="match status" value="1"/>
</dbReference>
<name>A0A9N9FLE6_9GLOM</name>
<evidence type="ECO:0000256" key="1">
    <source>
        <dbReference type="ARBA" id="ARBA00004141"/>
    </source>
</evidence>
<comment type="caution">
    <text evidence="6">The sequence shown here is derived from an EMBL/GenBank/DDBJ whole genome shotgun (WGS) entry which is preliminary data.</text>
</comment>
<dbReference type="InterPro" id="IPR037185">
    <property type="entry name" value="EmrE-like"/>
</dbReference>
<keyword evidence="5" id="KW-0968">Cytoplasmic vesicle</keyword>
<dbReference type="Proteomes" id="UP000789572">
    <property type="component" value="Unassembled WGS sequence"/>
</dbReference>
<feature type="transmembrane region" description="Helical" evidence="5">
    <location>
        <begin position="230"/>
        <end position="247"/>
    </location>
</feature>
<sequence>MTLAEMDRNPVEEVKLFVNGEMDKKVPQQSQSTPSEQSYAKSMLPIACYCSASILMTITNKYVLSGYDFNMNFLLLTVQAVVCVVFLKLFKTFKLITYRNIDYDIARKWITVVLLLISMIYSATKSLQFLSIPVYTIFKNLTIILIAYGELLWCGGSVTRLMLVSFVLMVLSSIIAAWPDIGNLMGNVELSVDDIGYGWMLFNCLCSAAFVLTMRKRITVTKFRDFDTVYYNNLLSVPLLIMMSWIVEDWSVENLRKTFPEEVRATIISAIVFSGMSAFAISFTTAWCLRTTSSTTYSMVGALNKLPIAASGMIFFGDKVTFANASAILVGFTAGIIYSYAKAQQQAIASKTTSYIPLSTKQESQNGINNK</sequence>
<evidence type="ECO:0000256" key="2">
    <source>
        <dbReference type="ARBA" id="ARBA00022692"/>
    </source>
</evidence>
<dbReference type="EMBL" id="CAJVPJ010000597">
    <property type="protein sequence ID" value="CAG8541154.1"/>
    <property type="molecule type" value="Genomic_DNA"/>
</dbReference>
<keyword evidence="5" id="KW-0813">Transport</keyword>
<dbReference type="GO" id="GO:0000139">
    <property type="term" value="C:Golgi membrane"/>
    <property type="evidence" value="ECO:0007669"/>
    <property type="project" value="UniProtKB-SubCell"/>
</dbReference>
<evidence type="ECO:0000313" key="7">
    <source>
        <dbReference type="Proteomes" id="UP000789572"/>
    </source>
</evidence>
<dbReference type="GO" id="GO:0030659">
    <property type="term" value="C:cytoplasmic vesicle membrane"/>
    <property type="evidence" value="ECO:0007669"/>
    <property type="project" value="UniProtKB-SubCell"/>
</dbReference>
<evidence type="ECO:0000256" key="3">
    <source>
        <dbReference type="ARBA" id="ARBA00022989"/>
    </source>
</evidence>
<feature type="transmembrane region" description="Helical" evidence="5">
    <location>
        <begin position="130"/>
        <end position="149"/>
    </location>
</feature>
<feature type="transmembrane region" description="Helical" evidence="5">
    <location>
        <begin position="69"/>
        <end position="87"/>
    </location>
</feature>
<comment type="subcellular location">
    <subcellularLocation>
        <location evidence="5">Golgi apparatus membrane</location>
        <topology evidence="5">Multi-pass membrane protein</topology>
    </subcellularLocation>
    <subcellularLocation>
        <location evidence="5">Cytoplasmic vesicle membrane</location>
        <topology evidence="5">Multi-pass membrane protein</topology>
    </subcellularLocation>
    <subcellularLocation>
        <location evidence="5">Endoplasmic reticulum membrane</location>
        <topology evidence="5">Multi-pass membrane protein</topology>
    </subcellularLocation>
    <subcellularLocation>
        <location evidence="1">Membrane</location>
        <topology evidence="1">Multi-pass membrane protein</topology>
    </subcellularLocation>
</comment>
<keyword evidence="7" id="KW-1185">Reference proteome</keyword>
<evidence type="ECO:0000256" key="4">
    <source>
        <dbReference type="ARBA" id="ARBA00023136"/>
    </source>
</evidence>
<evidence type="ECO:0000256" key="5">
    <source>
        <dbReference type="RuleBase" id="RU367097"/>
    </source>
</evidence>
<keyword evidence="5" id="KW-0256">Endoplasmic reticulum</keyword>